<dbReference type="FunFam" id="3.40.50.2000:FF:000050">
    <property type="entry name" value="UDP-glucuronosyltransferase"/>
    <property type="match status" value="1"/>
</dbReference>
<keyword evidence="6" id="KW-0256">Endoplasmic reticulum</keyword>
<dbReference type="AlphaFoldDB" id="A0A873P545"/>
<dbReference type="PANTHER" id="PTHR48043">
    <property type="entry name" value="EG:EG0003.4 PROTEIN-RELATED"/>
    <property type="match status" value="1"/>
</dbReference>
<accession>A0A873P545</accession>
<evidence type="ECO:0000256" key="12">
    <source>
        <dbReference type="RuleBase" id="RU362059"/>
    </source>
</evidence>
<dbReference type="GO" id="GO:0016020">
    <property type="term" value="C:membrane"/>
    <property type="evidence" value="ECO:0007669"/>
    <property type="project" value="UniProtKB-SubCell"/>
</dbReference>
<name>A0A873P545_TRIVP</name>
<evidence type="ECO:0000256" key="10">
    <source>
        <dbReference type="ARBA" id="ARBA00046288"/>
    </source>
</evidence>
<dbReference type="InterPro" id="IPR050271">
    <property type="entry name" value="UDP-glycosyltransferase"/>
</dbReference>
<dbReference type="CDD" id="cd03784">
    <property type="entry name" value="GT1_Gtf-like"/>
    <property type="match status" value="1"/>
</dbReference>
<sequence length="520" mass="59474">MLIVLLLAGTGYAYNILIFHPTPSFSHQQPVMALTEALIKRGHKLFVISPNVVPGLEKNYTYVDVSFSYEFFSDKNTSDTVNLQRHMSKWDLPTVFKPFANVTGAQFDSVQFQEFYAQVKKEKIKFDVALMEMYFIPWTCAMTRLLNGHSPIISVSTLSTDMFAEHFLGSKDHGSFVPALWDASTDKMNLFEKIENWLSIWYLKNQLKASKDEAASNYFRRKHPEHESLIDGCWTNVTLSLITSNFMTFYPRLLGPNVIEVGPLHIKDSPPKLPQNIQNWLDGAEKGVIYFSLGSNMKSKSLPVVVRENLLKFFRQLPSGYRVLWKWELDGSIPGQSDNILAQKWMPQQSVLAHPKIKVFITQGGLQSFQETVHYGVPTVGIPWFGDQEMDVAKMIDAGIGTRIRPQELYSYEKVKSAIETVLFDESYMKNMKRLSAISREFTSQSMDKAVFWVEHIAKYGDALHLRPSTADATFFEYFCFDILSVILVSIVIVICIIRIVFKFLVSKLFSFSSLKIKKT</sequence>
<evidence type="ECO:0000256" key="8">
    <source>
        <dbReference type="ARBA" id="ARBA00023136"/>
    </source>
</evidence>
<dbReference type="GO" id="GO:0015020">
    <property type="term" value="F:glucuronosyltransferase activity"/>
    <property type="evidence" value="ECO:0007669"/>
    <property type="project" value="UniProtKB-EC"/>
</dbReference>
<comment type="similarity">
    <text evidence="2 11">Belongs to the UDP-glycosyltransferase family.</text>
</comment>
<dbReference type="PANTHER" id="PTHR48043:SF159">
    <property type="entry name" value="EG:EG0003.4 PROTEIN-RELATED"/>
    <property type="match status" value="1"/>
</dbReference>
<organism evidence="13">
    <name type="scientific">Trialeurodes vaporariorum</name>
    <name type="common">Greenhouse whitefly</name>
    <name type="synonym">Aleyrodes vaporariorum</name>
    <dbReference type="NCBI Taxonomy" id="88556"/>
    <lineage>
        <taxon>Eukaryota</taxon>
        <taxon>Metazoa</taxon>
        <taxon>Ecdysozoa</taxon>
        <taxon>Arthropoda</taxon>
        <taxon>Hexapoda</taxon>
        <taxon>Insecta</taxon>
        <taxon>Pterygota</taxon>
        <taxon>Neoptera</taxon>
        <taxon>Paraneoptera</taxon>
        <taxon>Hemiptera</taxon>
        <taxon>Sternorrhyncha</taxon>
        <taxon>Aleyrodoidea</taxon>
        <taxon>Aleyrodidae</taxon>
        <taxon>Aleyrodinae</taxon>
        <taxon>Trialeurodes</taxon>
    </lineage>
</organism>
<keyword evidence="3 11" id="KW-0328">Glycosyltransferase</keyword>
<gene>
    <name evidence="13" type="primary">UGT352P2</name>
</gene>
<evidence type="ECO:0000256" key="7">
    <source>
        <dbReference type="ARBA" id="ARBA00022989"/>
    </source>
</evidence>
<evidence type="ECO:0000256" key="1">
    <source>
        <dbReference type="ARBA" id="ARBA00004240"/>
    </source>
</evidence>
<dbReference type="PROSITE" id="PS00375">
    <property type="entry name" value="UDPGT"/>
    <property type="match status" value="1"/>
</dbReference>
<comment type="catalytic activity">
    <reaction evidence="12">
        <text>glucuronate acceptor + UDP-alpha-D-glucuronate = acceptor beta-D-glucuronoside + UDP + H(+)</text>
        <dbReference type="Rhea" id="RHEA:21032"/>
        <dbReference type="ChEBI" id="CHEBI:15378"/>
        <dbReference type="ChEBI" id="CHEBI:58052"/>
        <dbReference type="ChEBI" id="CHEBI:58223"/>
        <dbReference type="ChEBI" id="CHEBI:132367"/>
        <dbReference type="ChEBI" id="CHEBI:132368"/>
        <dbReference type="EC" id="2.4.1.17"/>
    </reaction>
</comment>
<keyword evidence="9" id="KW-0325">Glycoprotein</keyword>
<dbReference type="EC" id="2.4.1.17" evidence="12"/>
<dbReference type="InterPro" id="IPR002213">
    <property type="entry name" value="UDP_glucos_trans"/>
</dbReference>
<keyword evidence="5 12" id="KW-0812">Transmembrane</keyword>
<dbReference type="Pfam" id="PF00201">
    <property type="entry name" value="UDPGT"/>
    <property type="match status" value="1"/>
</dbReference>
<keyword evidence="7 12" id="KW-1133">Transmembrane helix</keyword>
<reference evidence="13" key="1">
    <citation type="submission" date="2020-01" db="EMBL/GenBank/DDBJ databases">
        <authorList>
            <person name="Pym A.M."/>
            <person name="Bass C."/>
            <person name="Singh K.S."/>
        </authorList>
    </citation>
    <scope>NUCLEOTIDE SEQUENCE</scope>
</reference>
<evidence type="ECO:0000256" key="4">
    <source>
        <dbReference type="ARBA" id="ARBA00022679"/>
    </source>
</evidence>
<dbReference type="InterPro" id="IPR035595">
    <property type="entry name" value="UDP_glycos_trans_CS"/>
</dbReference>
<feature type="transmembrane region" description="Helical" evidence="12">
    <location>
        <begin position="483"/>
        <end position="506"/>
    </location>
</feature>
<comment type="subcellular location">
    <subcellularLocation>
        <location evidence="10">Endomembrane system</location>
        <topology evidence="10">Single-pass type I membrane protein</topology>
    </subcellularLocation>
    <subcellularLocation>
        <location evidence="1">Endoplasmic reticulum</location>
    </subcellularLocation>
    <subcellularLocation>
        <location evidence="12">Membrane</location>
        <topology evidence="12">Single-pass membrane protein</topology>
    </subcellularLocation>
</comment>
<proteinExistence type="evidence at transcript level"/>
<evidence type="ECO:0000256" key="11">
    <source>
        <dbReference type="RuleBase" id="RU003718"/>
    </source>
</evidence>
<reference evidence="13" key="2">
    <citation type="journal article" name="BMC Genomics">
        <title>Host plant adaptation in the polyphagous whitefly, Trialeurodes vaporariorum, is associated with transcriptional plasticity and altered sensitivity to insecticides.</title>
        <authorList>
            <person name="Pym A."/>
            <person name="Singh K.S."/>
            <person name="Nordgren A."/>
            <person name="Davies T.G.E."/>
            <person name="Zimmer C.T."/>
            <person name="Elias J."/>
            <person name="Slater R."/>
            <person name="Bass C."/>
        </authorList>
    </citation>
    <scope>NUCLEOTIDE SEQUENCE</scope>
</reference>
<evidence type="ECO:0000256" key="2">
    <source>
        <dbReference type="ARBA" id="ARBA00009995"/>
    </source>
</evidence>
<protein>
    <recommendedName>
        <fullName evidence="12">UDP-glucuronosyltransferase</fullName>
        <ecNumber evidence="12">2.4.1.17</ecNumber>
    </recommendedName>
</protein>
<dbReference type="EMBL" id="MT012626">
    <property type="protein sequence ID" value="QPA18408.1"/>
    <property type="molecule type" value="mRNA"/>
</dbReference>
<evidence type="ECO:0000256" key="5">
    <source>
        <dbReference type="ARBA" id="ARBA00022692"/>
    </source>
</evidence>
<dbReference type="SUPFAM" id="SSF53756">
    <property type="entry name" value="UDP-Glycosyltransferase/glycogen phosphorylase"/>
    <property type="match status" value="1"/>
</dbReference>
<keyword evidence="8 12" id="KW-0472">Membrane</keyword>
<evidence type="ECO:0000256" key="6">
    <source>
        <dbReference type="ARBA" id="ARBA00022824"/>
    </source>
</evidence>
<dbReference type="Gene3D" id="3.40.50.2000">
    <property type="entry name" value="Glycogen Phosphorylase B"/>
    <property type="match status" value="2"/>
</dbReference>
<keyword evidence="4 11" id="KW-0808">Transferase</keyword>
<evidence type="ECO:0000313" key="13">
    <source>
        <dbReference type="EMBL" id="QPA18408.1"/>
    </source>
</evidence>
<evidence type="ECO:0000256" key="3">
    <source>
        <dbReference type="ARBA" id="ARBA00022676"/>
    </source>
</evidence>
<evidence type="ECO:0000256" key="9">
    <source>
        <dbReference type="ARBA" id="ARBA00023180"/>
    </source>
</evidence>
<dbReference type="GO" id="GO:0005783">
    <property type="term" value="C:endoplasmic reticulum"/>
    <property type="evidence" value="ECO:0007669"/>
    <property type="project" value="UniProtKB-SubCell"/>
</dbReference>